<evidence type="ECO:0000256" key="1">
    <source>
        <dbReference type="ARBA" id="ARBA00001933"/>
    </source>
</evidence>
<dbReference type="InterPro" id="IPR051326">
    <property type="entry name" value="Kynurenine-oxoglutarate_AT"/>
</dbReference>
<keyword evidence="3 6" id="KW-0808">Transferase</keyword>
<feature type="domain" description="Aminotransferase class I/classII large" evidence="5">
    <location>
        <begin position="30"/>
        <end position="375"/>
    </location>
</feature>
<sequence>MQSAFSIRSKLTSGISIYAVIGQLAAEHKAINLWQGAPNFLPDQSLIDSATRAMKEGFNQYAPMAGIPALRQLLAEKIAKLYGARYDPDQEVTVTAGGVEAFYASITALVHPGDEVVFFEPAFECYEPIVRLQGATPVPIKIPLDTLKIDWDEVAAAITPRTRMLIINTPHNPTGAILEKCDIDRLIAVTRNTNIVVLSDEVYEHMVYDGMTHHSMSRYPELAERSVVVHSLGKTYHVTGWRVGYCVAPAGIMEQIRKVHQYLVFSAPAPMQVALAAALENSESYFALAEFYQRKRDILLSGMAESRLDIKPCSSGFFMLARFNDFSNSSDRDFVFDLLRRMRVGTIPLSSFYGDGSDTGMIRISFCKDNDTLREGGRALANWRP</sequence>
<dbReference type="Gene3D" id="3.40.640.10">
    <property type="entry name" value="Type I PLP-dependent aspartate aminotransferase-like (Major domain)"/>
    <property type="match status" value="1"/>
</dbReference>
<keyword evidence="4" id="KW-0663">Pyridoxal phosphate</keyword>
<keyword evidence="2 6" id="KW-0032">Aminotransferase</keyword>
<proteinExistence type="predicted"/>
<dbReference type="Pfam" id="PF00155">
    <property type="entry name" value="Aminotran_1_2"/>
    <property type="match status" value="1"/>
</dbReference>
<keyword evidence="7" id="KW-1185">Reference proteome</keyword>
<dbReference type="InterPro" id="IPR004839">
    <property type="entry name" value="Aminotransferase_I/II_large"/>
</dbReference>
<dbReference type="SUPFAM" id="SSF53383">
    <property type="entry name" value="PLP-dependent transferases"/>
    <property type="match status" value="1"/>
</dbReference>
<evidence type="ECO:0000256" key="3">
    <source>
        <dbReference type="ARBA" id="ARBA00022679"/>
    </source>
</evidence>
<dbReference type="InterPro" id="IPR015421">
    <property type="entry name" value="PyrdxlP-dep_Trfase_major"/>
</dbReference>
<dbReference type="CDD" id="cd00609">
    <property type="entry name" value="AAT_like"/>
    <property type="match status" value="1"/>
</dbReference>
<protein>
    <submittedName>
        <fullName evidence="6">Methionine aminotransferase</fullName>
        <ecNumber evidence="6">2.6.1.88</ecNumber>
    </submittedName>
</protein>
<dbReference type="EC" id="2.6.1.88" evidence="6"/>
<organism evidence="6 7">
    <name type="scientific">Paraburkholderia dipogonis</name>
    <dbReference type="NCBI Taxonomy" id="1211383"/>
    <lineage>
        <taxon>Bacteria</taxon>
        <taxon>Pseudomonadati</taxon>
        <taxon>Pseudomonadota</taxon>
        <taxon>Betaproteobacteria</taxon>
        <taxon>Burkholderiales</taxon>
        <taxon>Burkholderiaceae</taxon>
        <taxon>Paraburkholderia</taxon>
    </lineage>
</organism>
<name>A0ABW9B025_9BURK</name>
<accession>A0ABW9B025</accession>
<dbReference type="GO" id="GO:0010326">
    <property type="term" value="F:methionine-oxo-acid transaminase activity"/>
    <property type="evidence" value="ECO:0007669"/>
    <property type="project" value="UniProtKB-EC"/>
</dbReference>
<dbReference type="RefSeq" id="WP_408179680.1">
    <property type="nucleotide sequence ID" value="NZ_JAQQEZ010000023.1"/>
</dbReference>
<dbReference type="PANTHER" id="PTHR43807">
    <property type="entry name" value="FI04487P"/>
    <property type="match status" value="1"/>
</dbReference>
<evidence type="ECO:0000256" key="2">
    <source>
        <dbReference type="ARBA" id="ARBA00022576"/>
    </source>
</evidence>
<evidence type="ECO:0000256" key="4">
    <source>
        <dbReference type="ARBA" id="ARBA00022898"/>
    </source>
</evidence>
<comment type="cofactor">
    <cofactor evidence="1">
        <name>pyridoxal 5'-phosphate</name>
        <dbReference type="ChEBI" id="CHEBI:597326"/>
    </cofactor>
</comment>
<dbReference type="NCBIfam" id="NF006569">
    <property type="entry name" value="PRK09082.1"/>
    <property type="match status" value="1"/>
</dbReference>
<dbReference type="NCBIfam" id="NF009079">
    <property type="entry name" value="PRK12414.1"/>
    <property type="match status" value="1"/>
</dbReference>
<dbReference type="InterPro" id="IPR015422">
    <property type="entry name" value="PyrdxlP-dep_Trfase_small"/>
</dbReference>
<dbReference type="PANTHER" id="PTHR43807:SF20">
    <property type="entry name" value="FI04487P"/>
    <property type="match status" value="1"/>
</dbReference>
<dbReference type="EMBL" id="JAQQEZ010000023">
    <property type="protein sequence ID" value="MFM0004832.1"/>
    <property type="molecule type" value="Genomic_DNA"/>
</dbReference>
<comment type="caution">
    <text evidence="6">The sequence shown here is derived from an EMBL/GenBank/DDBJ whole genome shotgun (WGS) entry which is preliminary data.</text>
</comment>
<dbReference type="Gene3D" id="3.90.1150.10">
    <property type="entry name" value="Aspartate Aminotransferase, domain 1"/>
    <property type="match status" value="1"/>
</dbReference>
<dbReference type="Proteomes" id="UP001629230">
    <property type="component" value="Unassembled WGS sequence"/>
</dbReference>
<gene>
    <name evidence="6" type="ORF">PQR57_27885</name>
</gene>
<evidence type="ECO:0000259" key="5">
    <source>
        <dbReference type="Pfam" id="PF00155"/>
    </source>
</evidence>
<evidence type="ECO:0000313" key="7">
    <source>
        <dbReference type="Proteomes" id="UP001629230"/>
    </source>
</evidence>
<dbReference type="InterPro" id="IPR015424">
    <property type="entry name" value="PyrdxlP-dep_Trfase"/>
</dbReference>
<reference evidence="6 7" key="1">
    <citation type="journal article" date="2024" name="Chem. Sci.">
        <title>Discovery of megapolipeptins by genome mining of a Burkholderiales bacteria collection.</title>
        <authorList>
            <person name="Paulo B.S."/>
            <person name="Recchia M.J.J."/>
            <person name="Lee S."/>
            <person name="Fergusson C.H."/>
            <person name="Romanowski S.B."/>
            <person name="Hernandez A."/>
            <person name="Krull N."/>
            <person name="Liu D.Y."/>
            <person name="Cavanagh H."/>
            <person name="Bos A."/>
            <person name="Gray C.A."/>
            <person name="Murphy B.T."/>
            <person name="Linington R.G."/>
            <person name="Eustaquio A.S."/>
        </authorList>
    </citation>
    <scope>NUCLEOTIDE SEQUENCE [LARGE SCALE GENOMIC DNA]</scope>
    <source>
        <strain evidence="6 7">RL17-350-BIC-A</strain>
    </source>
</reference>
<evidence type="ECO:0000313" key="6">
    <source>
        <dbReference type="EMBL" id="MFM0004832.1"/>
    </source>
</evidence>